<feature type="region of interest" description="Disordered" evidence="1">
    <location>
        <begin position="259"/>
        <end position="312"/>
    </location>
</feature>
<dbReference type="RefSeq" id="WP_188073097.1">
    <property type="nucleotide sequence ID" value="NZ_JACIDT010000013.1"/>
</dbReference>
<dbReference type="SMART" id="SM00530">
    <property type="entry name" value="HTH_XRE"/>
    <property type="match status" value="1"/>
</dbReference>
<dbReference type="Proteomes" id="UP000571950">
    <property type="component" value="Unassembled WGS sequence"/>
</dbReference>
<dbReference type="PANTHER" id="PTHR34475:SF1">
    <property type="entry name" value="CYTOSKELETON PROTEIN RODZ"/>
    <property type="match status" value="1"/>
</dbReference>
<keyword evidence="2" id="KW-1133">Transmembrane helix</keyword>
<gene>
    <name evidence="4" type="ORF">GGR43_003362</name>
</gene>
<evidence type="ECO:0000256" key="1">
    <source>
        <dbReference type="SAM" id="MobiDB-lite"/>
    </source>
</evidence>
<feature type="compositionally biased region" description="Low complexity" evidence="1">
    <location>
        <begin position="272"/>
        <end position="306"/>
    </location>
</feature>
<dbReference type="InterPro" id="IPR050400">
    <property type="entry name" value="Bact_Cytoskel_RodZ"/>
</dbReference>
<feature type="compositionally biased region" description="Basic and acidic residues" evidence="1">
    <location>
        <begin position="1"/>
        <end position="17"/>
    </location>
</feature>
<dbReference type="Pfam" id="PF13464">
    <property type="entry name" value="RodZ_C"/>
    <property type="match status" value="1"/>
</dbReference>
<keyword evidence="2" id="KW-0812">Transmembrane</keyword>
<evidence type="ECO:0000313" key="4">
    <source>
        <dbReference type="EMBL" id="MBB3927630.1"/>
    </source>
</evidence>
<feature type="transmembrane region" description="Helical" evidence="2">
    <location>
        <begin position="116"/>
        <end position="135"/>
    </location>
</feature>
<proteinExistence type="predicted"/>
<keyword evidence="5" id="KW-1185">Reference proteome</keyword>
<dbReference type="Pfam" id="PF13413">
    <property type="entry name" value="HTH_25"/>
    <property type="match status" value="1"/>
</dbReference>
<dbReference type="EMBL" id="JACIDT010000013">
    <property type="protein sequence ID" value="MBB3927630.1"/>
    <property type="molecule type" value="Genomic_DNA"/>
</dbReference>
<sequence>MNEKIPDGEVQQEKAAADRPGTLLRRAREARGMSLADVAEVTRIAQRQLDAIERSDFGALPGTPYAVGFARAYARAVGADEVEIARGVREELGALGEVDRYEAFEPIDPARIPPRWLAWVAAAVAILLAVAYGVWRTQFFTASTDEEISDLNNRATAAQPPVVSPTVETPAAPAGPVVLTATSDVWLRIYDQSGERLFEKQMGKGESYTVPPEANNPMILTGRPDAIAVTVGGKPVPPLGAPEKTIADVPISAAALLSRPAPDQTGAASPQGARSAPARTGAAASPRPAAPASAAGGASVQPVAPADAEGAE</sequence>
<evidence type="ECO:0000259" key="3">
    <source>
        <dbReference type="PROSITE" id="PS50943"/>
    </source>
</evidence>
<feature type="region of interest" description="Disordered" evidence="1">
    <location>
        <begin position="1"/>
        <end position="20"/>
    </location>
</feature>
<reference evidence="4 5" key="1">
    <citation type="submission" date="2020-08" db="EMBL/GenBank/DDBJ databases">
        <title>Genomic Encyclopedia of Type Strains, Phase IV (KMG-IV): sequencing the most valuable type-strain genomes for metagenomic binning, comparative biology and taxonomic classification.</title>
        <authorList>
            <person name="Goeker M."/>
        </authorList>
    </citation>
    <scope>NUCLEOTIDE SEQUENCE [LARGE SCALE GENOMIC DNA]</scope>
    <source>
        <strain evidence="4 5">DSM 26189</strain>
    </source>
</reference>
<dbReference type="InterPro" id="IPR010982">
    <property type="entry name" value="Lambda_DNA-bd_dom_sf"/>
</dbReference>
<protein>
    <submittedName>
        <fullName evidence="4">Cytoskeletal protein RodZ</fullName>
    </submittedName>
</protein>
<dbReference type="InterPro" id="IPR025194">
    <property type="entry name" value="RodZ-like_C"/>
</dbReference>
<dbReference type="InterPro" id="IPR001387">
    <property type="entry name" value="Cro/C1-type_HTH"/>
</dbReference>
<keyword evidence="2" id="KW-0472">Membrane</keyword>
<dbReference type="PANTHER" id="PTHR34475">
    <property type="match status" value="1"/>
</dbReference>
<evidence type="ECO:0000313" key="5">
    <source>
        <dbReference type="Proteomes" id="UP000571950"/>
    </source>
</evidence>
<dbReference type="CDD" id="cd00093">
    <property type="entry name" value="HTH_XRE"/>
    <property type="match status" value="1"/>
</dbReference>
<dbReference type="Gene3D" id="1.10.260.40">
    <property type="entry name" value="lambda repressor-like DNA-binding domains"/>
    <property type="match status" value="1"/>
</dbReference>
<dbReference type="SUPFAM" id="SSF47413">
    <property type="entry name" value="lambda repressor-like DNA-binding domains"/>
    <property type="match status" value="1"/>
</dbReference>
<feature type="domain" description="HTH cro/C1-type" evidence="3">
    <location>
        <begin position="24"/>
        <end position="54"/>
    </location>
</feature>
<dbReference type="AlphaFoldDB" id="A0A7W6FR46"/>
<evidence type="ECO:0000256" key="2">
    <source>
        <dbReference type="SAM" id="Phobius"/>
    </source>
</evidence>
<accession>A0A7W6FR46</accession>
<comment type="caution">
    <text evidence="4">The sequence shown here is derived from an EMBL/GenBank/DDBJ whole genome shotgun (WGS) entry which is preliminary data.</text>
</comment>
<name>A0A7W6FR46_9SPHN</name>
<dbReference type="GO" id="GO:0003677">
    <property type="term" value="F:DNA binding"/>
    <property type="evidence" value="ECO:0007669"/>
    <property type="project" value="InterPro"/>
</dbReference>
<dbReference type="PROSITE" id="PS50943">
    <property type="entry name" value="HTH_CROC1"/>
    <property type="match status" value="1"/>
</dbReference>
<organism evidence="4 5">
    <name type="scientific">Sphingobium jiangsuense</name>
    <dbReference type="NCBI Taxonomy" id="870476"/>
    <lineage>
        <taxon>Bacteria</taxon>
        <taxon>Pseudomonadati</taxon>
        <taxon>Pseudomonadota</taxon>
        <taxon>Alphaproteobacteria</taxon>
        <taxon>Sphingomonadales</taxon>
        <taxon>Sphingomonadaceae</taxon>
        <taxon>Sphingobium</taxon>
    </lineage>
</organism>